<comment type="caution">
    <text evidence="8">The sequence shown here is derived from an EMBL/GenBank/DDBJ whole genome shotgun (WGS) entry which is preliminary data.</text>
</comment>
<reference evidence="8 9" key="1">
    <citation type="submission" date="2023-04" db="EMBL/GenBank/DDBJ databases">
        <title>Genome of Basidiobolus ranarum AG-B5.</title>
        <authorList>
            <person name="Stajich J.E."/>
            <person name="Carter-House D."/>
            <person name="Gryganskyi A."/>
        </authorList>
    </citation>
    <scope>NUCLEOTIDE SEQUENCE [LARGE SCALE GENOMIC DNA]</scope>
    <source>
        <strain evidence="8 9">AG-B5</strain>
    </source>
</reference>
<keyword evidence="9" id="KW-1185">Reference proteome</keyword>
<dbReference type="Pfam" id="PF01940">
    <property type="entry name" value="DUF92"/>
    <property type="match status" value="1"/>
</dbReference>
<gene>
    <name evidence="8" type="ORF">K7432_014868</name>
</gene>
<evidence type="ECO:0000256" key="2">
    <source>
        <dbReference type="ARBA" id="ARBA00009012"/>
    </source>
</evidence>
<keyword evidence="4 6" id="KW-1133">Transmembrane helix</keyword>
<sequence length="278" mass="29995">MRIIFALILTSIMIWHGLAKKALSNSGLLAATFIGLITFSSDEYVFGVILLTFYLSSSRFTKLKAELKKQLEEDYLEGGQRTATQVFSNALTGALLVIVFNYFGKDGEEFCFGRNLEQTLILLMYIGHYACCCGDTWASELGVLNNDWPILITNFERVPPGTNGGISPIGILASLLGGKAIGIVASITLAIQHNSCKTPWILIGVGIIGGLVGSLIDSFLGATVQRTYLSKSHKIVNHVRPGLKVIAGYDILDNHQVNFISSLTTGILMGAIGYSVLG</sequence>
<name>A0ABR2VP19_9FUNG</name>
<evidence type="ECO:0000256" key="5">
    <source>
        <dbReference type="ARBA" id="ARBA00023136"/>
    </source>
</evidence>
<evidence type="ECO:0000256" key="4">
    <source>
        <dbReference type="ARBA" id="ARBA00022989"/>
    </source>
</evidence>
<evidence type="ECO:0000256" key="1">
    <source>
        <dbReference type="ARBA" id="ARBA00004141"/>
    </source>
</evidence>
<keyword evidence="7" id="KW-0732">Signal</keyword>
<protein>
    <recommendedName>
        <fullName evidence="10">Transmembrane protein 19</fullName>
    </recommendedName>
</protein>
<feature type="transmembrane region" description="Helical" evidence="6">
    <location>
        <begin position="259"/>
        <end position="277"/>
    </location>
</feature>
<evidence type="ECO:0000313" key="9">
    <source>
        <dbReference type="Proteomes" id="UP001479436"/>
    </source>
</evidence>
<comment type="similarity">
    <text evidence="2">Belongs to the TMEM19 family.</text>
</comment>
<evidence type="ECO:0000256" key="3">
    <source>
        <dbReference type="ARBA" id="ARBA00022692"/>
    </source>
</evidence>
<evidence type="ECO:0000256" key="7">
    <source>
        <dbReference type="SAM" id="SignalP"/>
    </source>
</evidence>
<evidence type="ECO:0000256" key="6">
    <source>
        <dbReference type="SAM" id="Phobius"/>
    </source>
</evidence>
<keyword evidence="3 6" id="KW-0812">Transmembrane</keyword>
<dbReference type="PANTHER" id="PTHR13353:SF5">
    <property type="entry name" value="TRANSMEMBRANE PROTEIN 19"/>
    <property type="match status" value="1"/>
</dbReference>
<evidence type="ECO:0000313" key="8">
    <source>
        <dbReference type="EMBL" id="KAK9687240.1"/>
    </source>
</evidence>
<organism evidence="8 9">
    <name type="scientific">Basidiobolus ranarum</name>
    <dbReference type="NCBI Taxonomy" id="34480"/>
    <lineage>
        <taxon>Eukaryota</taxon>
        <taxon>Fungi</taxon>
        <taxon>Fungi incertae sedis</taxon>
        <taxon>Zoopagomycota</taxon>
        <taxon>Entomophthoromycotina</taxon>
        <taxon>Basidiobolomycetes</taxon>
        <taxon>Basidiobolales</taxon>
        <taxon>Basidiobolaceae</taxon>
        <taxon>Basidiobolus</taxon>
    </lineage>
</organism>
<dbReference type="InterPro" id="IPR002794">
    <property type="entry name" value="DUF92_TMEM19"/>
</dbReference>
<feature type="transmembrane region" description="Helical" evidence="6">
    <location>
        <begin position="169"/>
        <end position="191"/>
    </location>
</feature>
<feature type="transmembrane region" description="Helical" evidence="6">
    <location>
        <begin position="29"/>
        <end position="55"/>
    </location>
</feature>
<dbReference type="EMBL" id="JASJQH010008694">
    <property type="protein sequence ID" value="KAK9687240.1"/>
    <property type="molecule type" value="Genomic_DNA"/>
</dbReference>
<evidence type="ECO:0008006" key="10">
    <source>
        <dbReference type="Google" id="ProtNLM"/>
    </source>
</evidence>
<dbReference type="Proteomes" id="UP001479436">
    <property type="component" value="Unassembled WGS sequence"/>
</dbReference>
<feature type="chain" id="PRO_5047011310" description="Transmembrane protein 19" evidence="7">
    <location>
        <begin position="20"/>
        <end position="278"/>
    </location>
</feature>
<accession>A0ABR2VP19</accession>
<keyword evidence="5 6" id="KW-0472">Membrane</keyword>
<feature type="transmembrane region" description="Helical" evidence="6">
    <location>
        <begin position="86"/>
        <end position="104"/>
    </location>
</feature>
<dbReference type="PANTHER" id="PTHR13353">
    <property type="entry name" value="TRANSMEMBRANE PROTEIN 19"/>
    <property type="match status" value="1"/>
</dbReference>
<feature type="transmembrane region" description="Helical" evidence="6">
    <location>
        <begin position="200"/>
        <end position="222"/>
    </location>
</feature>
<feature type="signal peptide" evidence="7">
    <location>
        <begin position="1"/>
        <end position="19"/>
    </location>
</feature>
<comment type="subcellular location">
    <subcellularLocation>
        <location evidence="1">Membrane</location>
        <topology evidence="1">Multi-pass membrane protein</topology>
    </subcellularLocation>
</comment>
<proteinExistence type="inferred from homology"/>